<keyword evidence="1" id="KW-0808">Transferase</keyword>
<feature type="binding site" evidence="5">
    <location>
        <position position="213"/>
    </location>
    <ligand>
        <name>ATP</name>
        <dbReference type="ChEBI" id="CHEBI:30616"/>
    </ligand>
</feature>
<proteinExistence type="inferred from homology"/>
<feature type="domain" description="Protein kinase" evidence="8">
    <location>
        <begin position="1"/>
        <end position="192"/>
    </location>
</feature>
<accession>A0ABU6VAK2</accession>
<dbReference type="Proteomes" id="UP001341840">
    <property type="component" value="Unassembled WGS sequence"/>
</dbReference>
<keyword evidence="4 5" id="KW-0067">ATP-binding</keyword>
<dbReference type="SMART" id="SM00220">
    <property type="entry name" value="S_TKc"/>
    <property type="match status" value="1"/>
</dbReference>
<evidence type="ECO:0000313" key="10">
    <source>
        <dbReference type="Proteomes" id="UP001341840"/>
    </source>
</evidence>
<evidence type="ECO:0000259" key="8">
    <source>
        <dbReference type="PROSITE" id="PS50011"/>
    </source>
</evidence>
<feature type="region of interest" description="Disordered" evidence="7">
    <location>
        <begin position="131"/>
        <end position="158"/>
    </location>
</feature>
<dbReference type="InterPro" id="IPR046958">
    <property type="entry name" value="RBK1/2/STUNTED"/>
</dbReference>
<keyword evidence="2 5" id="KW-0547">Nucleotide-binding</keyword>
<feature type="compositionally biased region" description="Polar residues" evidence="7">
    <location>
        <begin position="131"/>
        <end position="144"/>
    </location>
</feature>
<protein>
    <recommendedName>
        <fullName evidence="8">Protein kinase domain-containing protein</fullName>
    </recommendedName>
</protein>
<keyword evidence="3" id="KW-0418">Kinase</keyword>
<dbReference type="PANTHER" id="PTHR47987">
    <property type="entry name" value="OS08G0249100 PROTEIN"/>
    <property type="match status" value="1"/>
</dbReference>
<comment type="caution">
    <text evidence="9">The sequence shown here is derived from an EMBL/GenBank/DDBJ whole genome shotgun (WGS) entry which is preliminary data.</text>
</comment>
<evidence type="ECO:0000256" key="3">
    <source>
        <dbReference type="ARBA" id="ARBA00022777"/>
    </source>
</evidence>
<evidence type="ECO:0000256" key="1">
    <source>
        <dbReference type="ARBA" id="ARBA00022679"/>
    </source>
</evidence>
<dbReference type="EMBL" id="JASCZI010151096">
    <property type="protein sequence ID" value="MED6169253.1"/>
    <property type="molecule type" value="Genomic_DNA"/>
</dbReference>
<evidence type="ECO:0000313" key="9">
    <source>
        <dbReference type="EMBL" id="MED6169253.1"/>
    </source>
</evidence>
<evidence type="ECO:0000256" key="7">
    <source>
        <dbReference type="SAM" id="MobiDB-lite"/>
    </source>
</evidence>
<dbReference type="InterPro" id="IPR011009">
    <property type="entry name" value="Kinase-like_dom_sf"/>
</dbReference>
<keyword evidence="6" id="KW-0723">Serine/threonine-protein kinase</keyword>
<evidence type="ECO:0000256" key="2">
    <source>
        <dbReference type="ARBA" id="ARBA00022741"/>
    </source>
</evidence>
<evidence type="ECO:0000256" key="5">
    <source>
        <dbReference type="PROSITE-ProRule" id="PRU10141"/>
    </source>
</evidence>
<gene>
    <name evidence="9" type="ORF">PIB30_019723</name>
</gene>
<evidence type="ECO:0000256" key="4">
    <source>
        <dbReference type="ARBA" id="ARBA00022840"/>
    </source>
</evidence>
<dbReference type="SUPFAM" id="SSF56112">
    <property type="entry name" value="Protein kinase-like (PK-like)"/>
    <property type="match status" value="2"/>
</dbReference>
<dbReference type="Pfam" id="PF00069">
    <property type="entry name" value="Pkinase"/>
    <property type="match status" value="1"/>
</dbReference>
<dbReference type="InterPro" id="IPR008271">
    <property type="entry name" value="Ser/Thr_kinase_AS"/>
</dbReference>
<dbReference type="PROSITE" id="PS50011">
    <property type="entry name" value="PROTEIN_KINASE_DOM"/>
    <property type="match status" value="2"/>
</dbReference>
<feature type="domain" description="Protein kinase" evidence="8">
    <location>
        <begin position="186"/>
        <end position="443"/>
    </location>
</feature>
<dbReference type="Gene3D" id="3.30.200.20">
    <property type="entry name" value="Phosphorylase Kinase, domain 1"/>
    <property type="match status" value="1"/>
</dbReference>
<comment type="similarity">
    <text evidence="6">Belongs to the protein kinase superfamily.</text>
</comment>
<dbReference type="InterPro" id="IPR000719">
    <property type="entry name" value="Prot_kinase_dom"/>
</dbReference>
<reference evidence="9 10" key="1">
    <citation type="journal article" date="2023" name="Plants (Basel)">
        <title>Bridging the Gap: Combining Genomics and Transcriptomics Approaches to Understand Stylosanthes scabra, an Orphan Legume from the Brazilian Caatinga.</title>
        <authorList>
            <person name="Ferreira-Neto J.R.C."/>
            <person name="da Silva M.D."/>
            <person name="Binneck E."/>
            <person name="de Melo N.F."/>
            <person name="da Silva R.H."/>
            <person name="de Melo A.L.T.M."/>
            <person name="Pandolfi V."/>
            <person name="Bustamante F.O."/>
            <person name="Brasileiro-Vidal A.C."/>
            <person name="Benko-Iseppon A.M."/>
        </authorList>
    </citation>
    <scope>NUCLEOTIDE SEQUENCE [LARGE SCALE GENOMIC DNA]</scope>
    <source>
        <tissue evidence="9">Leaves</tissue>
    </source>
</reference>
<keyword evidence="10" id="KW-1185">Reference proteome</keyword>
<evidence type="ECO:0000256" key="6">
    <source>
        <dbReference type="RuleBase" id="RU000304"/>
    </source>
</evidence>
<dbReference type="InterPro" id="IPR017441">
    <property type="entry name" value="Protein_kinase_ATP_BS"/>
</dbReference>
<dbReference type="Gene3D" id="1.10.510.10">
    <property type="entry name" value="Transferase(Phosphotransferase) domain 1"/>
    <property type="match status" value="2"/>
</dbReference>
<dbReference type="PROSITE" id="PS00108">
    <property type="entry name" value="PROTEIN_KINASE_ST"/>
    <property type="match status" value="1"/>
</dbReference>
<dbReference type="PROSITE" id="PS00107">
    <property type="entry name" value="PROTEIN_KINASE_ATP"/>
    <property type="match status" value="1"/>
</dbReference>
<organism evidence="9 10">
    <name type="scientific">Stylosanthes scabra</name>
    <dbReference type="NCBI Taxonomy" id="79078"/>
    <lineage>
        <taxon>Eukaryota</taxon>
        <taxon>Viridiplantae</taxon>
        <taxon>Streptophyta</taxon>
        <taxon>Embryophyta</taxon>
        <taxon>Tracheophyta</taxon>
        <taxon>Spermatophyta</taxon>
        <taxon>Magnoliopsida</taxon>
        <taxon>eudicotyledons</taxon>
        <taxon>Gunneridae</taxon>
        <taxon>Pentapetalae</taxon>
        <taxon>rosids</taxon>
        <taxon>fabids</taxon>
        <taxon>Fabales</taxon>
        <taxon>Fabaceae</taxon>
        <taxon>Papilionoideae</taxon>
        <taxon>50 kb inversion clade</taxon>
        <taxon>dalbergioids sensu lato</taxon>
        <taxon>Dalbergieae</taxon>
        <taxon>Pterocarpus clade</taxon>
        <taxon>Stylosanthes</taxon>
    </lineage>
</organism>
<dbReference type="PANTHER" id="PTHR47987:SF14">
    <property type="entry name" value="RECEPTOR-LIKE CYTOSOLIC SERINE_THREONINE-PROTEIN KINASE RBK2"/>
    <property type="match status" value="1"/>
</dbReference>
<name>A0ABU6VAK2_9FABA</name>
<sequence>MGIARGLLYLRDHCDRPIIHRDIKSDNILLTKDFEPQICDDSGLAKWLEPDADRQQATRFEGTFGFGKKKKCSSHGGSGSEKKFSLDDAFLLTKPKISPFRRRNFLFSSPSPSLPPQGLRHGDRGYRYSLTPTRSEYSSSSTTPPLFPIGAHDHDDDTPPNQDLHSFNSQLITFTSFQIRHATKNFSQENLIGRGGYADVFKGRLNGEMVAIKRLNKGTNNSRNSSSSNFQKELDIIAYIDHPNTAKLIGYSSDKEFCLVFQLSPLGSLASVLHGPNRNILTWNRRYGIAMGIARGLLYLHDHCDRPIIHRDIKSDNILLTKNFEPQICDFGLAKWLEPDTDRQQATRFEGTFGYFAPEYLTHGIIDEKTDVYAFGILLLEILTGRKALDDLQESILIWAKPMMEDHNVKELVDPSLGDDYEIEEVERVILTASLCVEQSPFLRPRMVQTLELLKPEEEDDDDDGIVLEFDYDGTARPLT</sequence>